<sequence length="109" mass="12346">ELNIWGPPKRKFLAETEMEKLMECPRSNQDRSPPQKRKAPSEASPLDSELSFDATAAGIEMMGILSKIFESFSLLRNEVAHRELVDVKAALEKLCRFLFASQEGPFSKF</sequence>
<reference evidence="2" key="2">
    <citation type="submission" date="2025-09" db="UniProtKB">
        <authorList>
            <consortium name="Ensembl"/>
        </authorList>
    </citation>
    <scope>IDENTIFICATION</scope>
</reference>
<keyword evidence="3" id="KW-1185">Reference proteome</keyword>
<feature type="region of interest" description="Disordered" evidence="1">
    <location>
        <begin position="23"/>
        <end position="48"/>
    </location>
</feature>
<evidence type="ECO:0000313" key="2">
    <source>
        <dbReference type="Ensembl" id="ENSCVAP00000002810.1"/>
    </source>
</evidence>
<proteinExistence type="predicted"/>
<reference evidence="2" key="1">
    <citation type="submission" date="2025-08" db="UniProtKB">
        <authorList>
            <consortium name="Ensembl"/>
        </authorList>
    </citation>
    <scope>IDENTIFICATION</scope>
</reference>
<dbReference type="AlphaFoldDB" id="A0A3Q2FGB7"/>
<evidence type="ECO:0000256" key="1">
    <source>
        <dbReference type="SAM" id="MobiDB-lite"/>
    </source>
</evidence>
<organism evidence="2 3">
    <name type="scientific">Cyprinodon variegatus</name>
    <name type="common">Sheepshead minnow</name>
    <dbReference type="NCBI Taxonomy" id="28743"/>
    <lineage>
        <taxon>Eukaryota</taxon>
        <taxon>Metazoa</taxon>
        <taxon>Chordata</taxon>
        <taxon>Craniata</taxon>
        <taxon>Vertebrata</taxon>
        <taxon>Euteleostomi</taxon>
        <taxon>Actinopterygii</taxon>
        <taxon>Neopterygii</taxon>
        <taxon>Teleostei</taxon>
        <taxon>Neoteleostei</taxon>
        <taxon>Acanthomorphata</taxon>
        <taxon>Ovalentaria</taxon>
        <taxon>Atherinomorphae</taxon>
        <taxon>Cyprinodontiformes</taxon>
        <taxon>Cyprinodontidae</taxon>
        <taxon>Cyprinodon</taxon>
    </lineage>
</organism>
<evidence type="ECO:0000313" key="3">
    <source>
        <dbReference type="Proteomes" id="UP000265020"/>
    </source>
</evidence>
<accession>A0A3Q2FGB7</accession>
<protein>
    <submittedName>
        <fullName evidence="2">Uncharacterized protein</fullName>
    </submittedName>
</protein>
<name>A0A3Q2FGB7_CYPVA</name>
<dbReference type="Ensembl" id="ENSCVAT00000011100.1">
    <property type="protein sequence ID" value="ENSCVAP00000002810.1"/>
    <property type="gene ID" value="ENSCVAG00000003956.1"/>
</dbReference>
<dbReference type="Proteomes" id="UP000265020">
    <property type="component" value="Unassembled WGS sequence"/>
</dbReference>